<gene>
    <name evidence="3" type="ORF">H4W80_010549</name>
</gene>
<feature type="compositionally biased region" description="Low complexity" evidence="1">
    <location>
        <begin position="37"/>
        <end position="52"/>
    </location>
</feature>
<evidence type="ECO:0008006" key="5">
    <source>
        <dbReference type="Google" id="ProtNLM"/>
    </source>
</evidence>
<organism evidence="3 4">
    <name type="scientific">Nonomuraea angiospora</name>
    <dbReference type="NCBI Taxonomy" id="46172"/>
    <lineage>
        <taxon>Bacteria</taxon>
        <taxon>Bacillati</taxon>
        <taxon>Actinomycetota</taxon>
        <taxon>Actinomycetes</taxon>
        <taxon>Streptosporangiales</taxon>
        <taxon>Streptosporangiaceae</taxon>
        <taxon>Nonomuraea</taxon>
    </lineage>
</organism>
<feature type="region of interest" description="Disordered" evidence="1">
    <location>
        <begin position="21"/>
        <end position="86"/>
    </location>
</feature>
<comment type="caution">
    <text evidence="3">The sequence shown here is derived from an EMBL/GenBank/DDBJ whole genome shotgun (WGS) entry which is preliminary data.</text>
</comment>
<evidence type="ECO:0000313" key="4">
    <source>
        <dbReference type="Proteomes" id="UP000633509"/>
    </source>
</evidence>
<feature type="signal peptide" evidence="2">
    <location>
        <begin position="1"/>
        <end position="20"/>
    </location>
</feature>
<proteinExistence type="predicted"/>
<reference evidence="3 4" key="1">
    <citation type="submission" date="2020-10" db="EMBL/GenBank/DDBJ databases">
        <title>Sequencing the genomes of 1000 actinobacteria strains.</title>
        <authorList>
            <person name="Klenk H.-P."/>
        </authorList>
    </citation>
    <scope>NUCLEOTIDE SEQUENCE [LARGE SCALE GENOMIC DNA]</scope>
    <source>
        <strain evidence="3 4">DSM 43173</strain>
    </source>
</reference>
<dbReference type="EMBL" id="JADBEK010000001">
    <property type="protein sequence ID" value="MBE1592291.1"/>
    <property type="molecule type" value="Genomic_DNA"/>
</dbReference>
<keyword evidence="2" id="KW-0732">Signal</keyword>
<evidence type="ECO:0000313" key="3">
    <source>
        <dbReference type="EMBL" id="MBE1592291.1"/>
    </source>
</evidence>
<dbReference type="Proteomes" id="UP000633509">
    <property type="component" value="Unassembled WGS sequence"/>
</dbReference>
<protein>
    <recommendedName>
        <fullName evidence="5">Secreted protein</fullName>
    </recommendedName>
</protein>
<evidence type="ECO:0000256" key="1">
    <source>
        <dbReference type="SAM" id="MobiDB-lite"/>
    </source>
</evidence>
<keyword evidence="4" id="KW-1185">Reference proteome</keyword>
<dbReference type="PROSITE" id="PS51257">
    <property type="entry name" value="PROKAR_LIPOPROTEIN"/>
    <property type="match status" value="1"/>
</dbReference>
<name>A0ABR9MH80_9ACTN</name>
<sequence length="208" mass="21482">MRKTIVAAMPALALALSACAGTGLPSESGGAERQTGAQAERAPAGAAPEVAPSAPPQPSATGSSAEPSGTSASPAPQEPVASRKFGLDGRQMTLVITQLRREGKTTTLNFTLTHEDGPAWRIGHDLGQGPLDYTVGGISLVDTGNAKRYRPGRTGTKSCLCSETSGGKPIEEGRSYPFYAMFAAPPPEVTKVHIEIPQFGIITDVPIS</sequence>
<evidence type="ECO:0000256" key="2">
    <source>
        <dbReference type="SAM" id="SignalP"/>
    </source>
</evidence>
<accession>A0ABR9MH80</accession>
<feature type="chain" id="PRO_5045127034" description="Secreted protein" evidence="2">
    <location>
        <begin position="21"/>
        <end position="208"/>
    </location>
</feature>
<dbReference type="RefSeq" id="WP_192791853.1">
    <property type="nucleotide sequence ID" value="NZ_JADBEK010000001.1"/>
</dbReference>